<feature type="domain" description="DUF7918" evidence="2">
    <location>
        <begin position="9"/>
        <end position="237"/>
    </location>
</feature>
<evidence type="ECO:0000256" key="1">
    <source>
        <dbReference type="SAM" id="MobiDB-lite"/>
    </source>
</evidence>
<evidence type="ECO:0000313" key="3">
    <source>
        <dbReference type="Proteomes" id="UP000504637"/>
    </source>
</evidence>
<feature type="region of interest" description="Disordered" evidence="1">
    <location>
        <begin position="274"/>
        <end position="302"/>
    </location>
</feature>
<name>A0A6J3LXK7_9PEZI</name>
<dbReference type="RefSeq" id="XP_033457444.1">
    <property type="nucleotide sequence ID" value="XM_033601754.1"/>
</dbReference>
<gene>
    <name evidence="4" type="ORF">K489DRAFT_324375</name>
</gene>
<dbReference type="AlphaFoldDB" id="A0A6J3LXK7"/>
<reference evidence="4" key="2">
    <citation type="submission" date="2020-04" db="EMBL/GenBank/DDBJ databases">
        <authorList>
            <consortium name="NCBI Genome Project"/>
        </authorList>
    </citation>
    <scope>NUCLEOTIDE SEQUENCE</scope>
    <source>
        <strain evidence="4">CBS 342.82</strain>
    </source>
</reference>
<dbReference type="InterPro" id="IPR057678">
    <property type="entry name" value="DUF7918"/>
</dbReference>
<reference evidence="4" key="3">
    <citation type="submission" date="2025-08" db="UniProtKB">
        <authorList>
            <consortium name="RefSeq"/>
        </authorList>
    </citation>
    <scope>IDENTIFICATION</scope>
    <source>
        <strain evidence="4">CBS 342.82</strain>
    </source>
</reference>
<sequence length="324" mass="36163">MAVIESIPGVEVHVITNDQPLIEYTDPDDSKEYSDPDAEVPPCTVARYIEAKNNQAFAIRCTVTRRSFKSDGVSFNVYVNGQFVEERIVSRDECGPKKKTVFIEGAPTGPRSFRPFVFAGLNIKTATESNADNDIVLDPNSLGHVQVEVIHVTIGPSFTPVEQAPQLQDGDITISEKAIKGSSVSYSVKFAPQESLTGPNYYFQTTNIDPEHRPAAIFNFYCRSLESLKALLIVPRTPSPPPIEAKDPDDLSREEIAELQRRILSKDTELIKVKRERTEENTPRKKARITPSSQVLELDDDEGVREVEKSSLFIQEPEVIVIDD</sequence>
<accession>A0A6J3LXK7</accession>
<dbReference type="GeneID" id="54359554"/>
<dbReference type="OrthoDB" id="3364132at2759"/>
<feature type="compositionally biased region" description="Basic and acidic residues" evidence="1">
    <location>
        <begin position="274"/>
        <end position="283"/>
    </location>
</feature>
<organism evidence="4">
    <name type="scientific">Dissoconium aciculare CBS 342.82</name>
    <dbReference type="NCBI Taxonomy" id="1314786"/>
    <lineage>
        <taxon>Eukaryota</taxon>
        <taxon>Fungi</taxon>
        <taxon>Dikarya</taxon>
        <taxon>Ascomycota</taxon>
        <taxon>Pezizomycotina</taxon>
        <taxon>Dothideomycetes</taxon>
        <taxon>Dothideomycetidae</taxon>
        <taxon>Mycosphaerellales</taxon>
        <taxon>Dissoconiaceae</taxon>
        <taxon>Dissoconium</taxon>
    </lineage>
</organism>
<proteinExistence type="predicted"/>
<reference evidence="4" key="1">
    <citation type="submission" date="2020-01" db="EMBL/GenBank/DDBJ databases">
        <authorList>
            <consortium name="DOE Joint Genome Institute"/>
            <person name="Haridas S."/>
            <person name="Albert R."/>
            <person name="Binder M."/>
            <person name="Bloem J."/>
            <person name="Labutti K."/>
            <person name="Salamov A."/>
            <person name="Andreopoulos B."/>
            <person name="Baker S.E."/>
            <person name="Barry K."/>
            <person name="Bills G."/>
            <person name="Bluhm B.H."/>
            <person name="Cannon C."/>
            <person name="Castanera R."/>
            <person name="Culley D.E."/>
            <person name="Daum C."/>
            <person name="Ezra D."/>
            <person name="Gonzalez J.B."/>
            <person name="Henrissat B."/>
            <person name="Kuo A."/>
            <person name="Liang C."/>
            <person name="Lipzen A."/>
            <person name="Lutzoni F."/>
            <person name="Magnuson J."/>
            <person name="Mondo S."/>
            <person name="Nolan M."/>
            <person name="Ohm R."/>
            <person name="Pangilinan J."/>
            <person name="Park H.-J."/>
            <person name="Ramirez L."/>
            <person name="Alfaro M."/>
            <person name="Sun H."/>
            <person name="Tritt A."/>
            <person name="Yoshinaga Y."/>
            <person name="Zwiers L.-H."/>
            <person name="Turgeon B.G."/>
            <person name="Goodwin S.B."/>
            <person name="Spatafora J.W."/>
            <person name="Crous P.W."/>
            <person name="Grigoriev I.V."/>
        </authorList>
    </citation>
    <scope>NUCLEOTIDE SEQUENCE</scope>
    <source>
        <strain evidence="4">CBS 342.82</strain>
    </source>
</reference>
<evidence type="ECO:0000313" key="4">
    <source>
        <dbReference type="RefSeq" id="XP_033457444.1"/>
    </source>
</evidence>
<protein>
    <recommendedName>
        <fullName evidence="2">DUF7918 domain-containing protein</fullName>
    </recommendedName>
</protein>
<dbReference type="PANTHER" id="PTHR36223">
    <property type="entry name" value="BETA-LACTAMASE-TYPE TRANSPEPTIDASE FOLD DOMAIN CONTAINING PROTEIN"/>
    <property type="match status" value="1"/>
</dbReference>
<dbReference type="Proteomes" id="UP000504637">
    <property type="component" value="Unplaced"/>
</dbReference>
<keyword evidence="3" id="KW-1185">Reference proteome</keyword>
<dbReference type="Pfam" id="PF25534">
    <property type="entry name" value="DUF7918"/>
    <property type="match status" value="1"/>
</dbReference>
<dbReference type="PANTHER" id="PTHR36223:SF1">
    <property type="entry name" value="TRANSCRIPTION ELONGATION FACTOR EAF N-TERMINAL DOMAIN-CONTAINING PROTEIN"/>
    <property type="match status" value="1"/>
</dbReference>
<evidence type="ECO:0000259" key="2">
    <source>
        <dbReference type="Pfam" id="PF25534"/>
    </source>
</evidence>